<dbReference type="AlphaFoldDB" id="A0A6A3AE96"/>
<dbReference type="PANTHER" id="PTHR16166">
    <property type="entry name" value="VACUOLAR PROTEIN SORTING-ASSOCIATED PROTEIN VPS13"/>
    <property type="match status" value="1"/>
</dbReference>
<dbReference type="PANTHER" id="PTHR16166:SF137">
    <property type="entry name" value="PLECKSTRIN HOMOLOGY (PH) DOMAIN-CONTAINING PROTEIN"/>
    <property type="match status" value="1"/>
</dbReference>
<keyword evidence="3" id="KW-1185">Reference proteome</keyword>
<dbReference type="InterPro" id="IPR009543">
    <property type="entry name" value="VPS13_VAB"/>
</dbReference>
<name>A0A6A3AE96_HIBSY</name>
<sequence>MKLPRVEGLSSHQYTVAVRLSPSHSLPSESLHHQQSARTCGRISSNMSSDIELVDWSEIFFFIVDSPDSYTVELIVADVGKGDAIGFFSAPLNQIAMHTPDGSHDYSNSLMWMDLSLPVSTNTTQVDGSRKHSSGRLRCAVILSSKSDVDETSNDVVVGEVSVKDGNRYVNIRSLVSVHNNTDFILDLCLVPKSSTQIMEQPTDLRIPEGAQLDCSRIQTDEFFETETYDPNIGWVGCNVQLNQDQPYCGGSQKETFGVKLPSGWDWLDDWHLDTPSASTAGGWVHAPDVESLKWPGSDDSPISLNSARQRKWIRNRKQISLHTTNEILLGQLKPGDTVPLPLSALNQSRPFVFQLRPSEFDGSNKYSWSSVVEKPGQREVSEKAKGTSGIYVSALTESEELLCCNQLIETSSNASAHKLWFCLGIQATEISKDIRSDSIMDWSLVVKSPLSISNYLPLTAEYSILEMQPSGHFIACSRGIFHPGRTVNIYNADIRNPLFFTLLPQRGWMTLNEAVLISHPCEIPSKSISLRSSISGRIVQLIIEHNSDKEQTILSKIIRVYAPYWFSVSRCPPLTYRLVDMGGKKRTRKIEFPFPITESSNEHFGTAKDLSPLVDMDGSVDLYAYNADGKCMHLFVSAKPCPYQSVPTKVITVRPYMTFTNRLGRDIYIKLSSEDESNILRASDTRISFVHCENDGTDKLQVSGCLKPHFPCL</sequence>
<evidence type="ECO:0000313" key="3">
    <source>
        <dbReference type="Proteomes" id="UP000436088"/>
    </source>
</evidence>
<protein>
    <recommendedName>
        <fullName evidence="1">Vacuolar protein sorting-associated protein 13 VPS13 adaptor binding domain-containing protein</fullName>
    </recommendedName>
</protein>
<dbReference type="InterPro" id="IPR026847">
    <property type="entry name" value="VPS13"/>
</dbReference>
<feature type="domain" description="Vacuolar protein sorting-associated protein 13 VPS13 adaptor binding" evidence="1">
    <location>
        <begin position="325"/>
        <end position="566"/>
    </location>
</feature>
<organism evidence="2 3">
    <name type="scientific">Hibiscus syriacus</name>
    <name type="common">Rose of Sharon</name>
    <dbReference type="NCBI Taxonomy" id="106335"/>
    <lineage>
        <taxon>Eukaryota</taxon>
        <taxon>Viridiplantae</taxon>
        <taxon>Streptophyta</taxon>
        <taxon>Embryophyta</taxon>
        <taxon>Tracheophyta</taxon>
        <taxon>Spermatophyta</taxon>
        <taxon>Magnoliopsida</taxon>
        <taxon>eudicotyledons</taxon>
        <taxon>Gunneridae</taxon>
        <taxon>Pentapetalae</taxon>
        <taxon>rosids</taxon>
        <taxon>malvids</taxon>
        <taxon>Malvales</taxon>
        <taxon>Malvaceae</taxon>
        <taxon>Malvoideae</taxon>
        <taxon>Hibiscus</taxon>
    </lineage>
</organism>
<dbReference type="GO" id="GO:0006623">
    <property type="term" value="P:protein targeting to vacuole"/>
    <property type="evidence" value="ECO:0007669"/>
    <property type="project" value="TreeGrafter"/>
</dbReference>
<evidence type="ECO:0000259" key="1">
    <source>
        <dbReference type="Pfam" id="PF25036"/>
    </source>
</evidence>
<dbReference type="Proteomes" id="UP000436088">
    <property type="component" value="Unassembled WGS sequence"/>
</dbReference>
<dbReference type="EMBL" id="VEPZ02001007">
    <property type="protein sequence ID" value="KAE8702416.1"/>
    <property type="molecule type" value="Genomic_DNA"/>
</dbReference>
<accession>A0A6A3AE96</accession>
<dbReference type="GO" id="GO:0045053">
    <property type="term" value="P:protein retention in Golgi apparatus"/>
    <property type="evidence" value="ECO:0007669"/>
    <property type="project" value="TreeGrafter"/>
</dbReference>
<dbReference type="Pfam" id="PF25036">
    <property type="entry name" value="VPS13_VAB"/>
    <property type="match status" value="1"/>
</dbReference>
<comment type="caution">
    <text evidence="2">The sequence shown here is derived from an EMBL/GenBank/DDBJ whole genome shotgun (WGS) entry which is preliminary data.</text>
</comment>
<gene>
    <name evidence="2" type="ORF">F3Y22_tig00110482pilonHSYRG00010</name>
</gene>
<reference evidence="2" key="1">
    <citation type="submission" date="2019-09" db="EMBL/GenBank/DDBJ databases">
        <title>Draft genome information of white flower Hibiscus syriacus.</title>
        <authorList>
            <person name="Kim Y.-M."/>
        </authorList>
    </citation>
    <scope>NUCLEOTIDE SEQUENCE [LARGE SCALE GENOMIC DNA]</scope>
    <source>
        <strain evidence="2">YM2019G1</strain>
    </source>
</reference>
<proteinExistence type="predicted"/>
<evidence type="ECO:0000313" key="2">
    <source>
        <dbReference type="EMBL" id="KAE8702416.1"/>
    </source>
</evidence>